<dbReference type="EMBL" id="BK015735">
    <property type="protein sequence ID" value="DAE22602.1"/>
    <property type="molecule type" value="Genomic_DNA"/>
</dbReference>
<keyword evidence="1" id="KW-0800">Toxin</keyword>
<reference evidence="1" key="1">
    <citation type="journal article" date="2021" name="Proc. Natl. Acad. Sci. U.S.A.">
        <title>A Catalog of Tens of Thousands of Viruses from Human Metagenomes Reveals Hidden Associations with Chronic Diseases.</title>
        <authorList>
            <person name="Tisza M.J."/>
            <person name="Buck C.B."/>
        </authorList>
    </citation>
    <scope>NUCLEOTIDE SEQUENCE</scope>
    <source>
        <strain evidence="1">Ct5co22</strain>
    </source>
</reference>
<organism evidence="1">
    <name type="scientific">Siphoviridae sp. ct5co22</name>
    <dbReference type="NCBI Taxonomy" id="2826294"/>
    <lineage>
        <taxon>Viruses</taxon>
        <taxon>Duplodnaviria</taxon>
        <taxon>Heunggongvirae</taxon>
        <taxon>Uroviricota</taxon>
        <taxon>Caudoviricetes</taxon>
    </lineage>
</organism>
<name>A0A8S5QUF7_9CAUD</name>
<proteinExistence type="predicted"/>
<evidence type="ECO:0000313" key="1">
    <source>
        <dbReference type="EMBL" id="DAE22602.1"/>
    </source>
</evidence>
<accession>A0A8S5QUF7</accession>
<keyword evidence="1" id="KW-0528">Neurotoxin</keyword>
<protein>
    <submittedName>
        <fullName evidence="1">Jingzhaotoxin-XI motif, neurotoxin spider, TOXIN</fullName>
    </submittedName>
</protein>
<sequence>MKKIFYPCSLCYDEDCCKHTAGCARWKAWFRAYWAQLRARYAPDHD</sequence>